<dbReference type="AlphaFoldDB" id="A0A4S2MUM3"/>
<evidence type="ECO:0000313" key="2">
    <source>
        <dbReference type="EMBL" id="TGZ80299.1"/>
    </source>
</evidence>
<protein>
    <submittedName>
        <fullName evidence="2">Uncharacterized protein</fullName>
    </submittedName>
</protein>
<keyword evidence="1" id="KW-1133">Transmembrane helix</keyword>
<dbReference type="EMBL" id="ML220125">
    <property type="protein sequence ID" value="TGZ80299.1"/>
    <property type="molecule type" value="Genomic_DNA"/>
</dbReference>
<reference evidence="2 3" key="1">
    <citation type="submission" date="2019-04" db="EMBL/GenBank/DDBJ databases">
        <title>Comparative genomics and transcriptomics to analyze fruiting body development in filamentous ascomycetes.</title>
        <authorList>
            <consortium name="DOE Joint Genome Institute"/>
            <person name="Lutkenhaus R."/>
            <person name="Traeger S."/>
            <person name="Breuer J."/>
            <person name="Kuo A."/>
            <person name="Lipzen A."/>
            <person name="Pangilinan J."/>
            <person name="Dilworth D."/>
            <person name="Sandor L."/>
            <person name="Poggeler S."/>
            <person name="Barry K."/>
            <person name="Grigoriev I.V."/>
            <person name="Nowrousian M."/>
        </authorList>
    </citation>
    <scope>NUCLEOTIDE SEQUENCE [LARGE SCALE GENOMIC DNA]</scope>
    <source>
        <strain evidence="2 3">CBS 389.68</strain>
    </source>
</reference>
<feature type="transmembrane region" description="Helical" evidence="1">
    <location>
        <begin position="58"/>
        <end position="77"/>
    </location>
</feature>
<dbReference type="Proteomes" id="UP000298138">
    <property type="component" value="Unassembled WGS sequence"/>
</dbReference>
<evidence type="ECO:0000313" key="3">
    <source>
        <dbReference type="Proteomes" id="UP000298138"/>
    </source>
</evidence>
<sequence>MFHPSTGRPGFCPDPWFLVLYSSMVLLTMFSLRPFFVSHCLLVQFVGRESVCHGLCRCVWIFVLLISLFFFCWRMRYDWIVCLMVTRTRTCLVTFRYYATNTGRWNG</sequence>
<organism evidence="2 3">
    <name type="scientific">Ascodesmis nigricans</name>
    <dbReference type="NCBI Taxonomy" id="341454"/>
    <lineage>
        <taxon>Eukaryota</taxon>
        <taxon>Fungi</taxon>
        <taxon>Dikarya</taxon>
        <taxon>Ascomycota</taxon>
        <taxon>Pezizomycotina</taxon>
        <taxon>Pezizomycetes</taxon>
        <taxon>Pezizales</taxon>
        <taxon>Ascodesmidaceae</taxon>
        <taxon>Ascodesmis</taxon>
    </lineage>
</organism>
<accession>A0A4S2MUM3</accession>
<evidence type="ECO:0000256" key="1">
    <source>
        <dbReference type="SAM" id="Phobius"/>
    </source>
</evidence>
<name>A0A4S2MUM3_9PEZI</name>
<feature type="transmembrane region" description="Helical" evidence="1">
    <location>
        <begin position="20"/>
        <end position="46"/>
    </location>
</feature>
<keyword evidence="3" id="KW-1185">Reference proteome</keyword>
<proteinExistence type="predicted"/>
<keyword evidence="1" id="KW-0812">Transmembrane</keyword>
<dbReference type="InParanoid" id="A0A4S2MUM3"/>
<keyword evidence="1" id="KW-0472">Membrane</keyword>
<gene>
    <name evidence="2" type="ORF">EX30DRAFT_56337</name>
</gene>